<comment type="caution">
    <text evidence="2">The sequence shown here is derived from an EMBL/GenBank/DDBJ whole genome shotgun (WGS) entry which is preliminary data.</text>
</comment>
<proteinExistence type="predicted"/>
<dbReference type="RefSeq" id="WP_170194064.1">
    <property type="nucleotide sequence ID" value="NZ_JABBNB010000008.1"/>
</dbReference>
<feature type="region of interest" description="Disordered" evidence="1">
    <location>
        <begin position="212"/>
        <end position="272"/>
    </location>
</feature>
<dbReference type="AlphaFoldDB" id="A0A848KU94"/>
<evidence type="ECO:0000313" key="3">
    <source>
        <dbReference type="Proteomes" id="UP000550729"/>
    </source>
</evidence>
<accession>A0A848KU94</accession>
<dbReference type="InterPro" id="IPR053847">
    <property type="entry name" value="DUF6928"/>
</dbReference>
<evidence type="ECO:0000256" key="1">
    <source>
        <dbReference type="SAM" id="MobiDB-lite"/>
    </source>
</evidence>
<organism evidence="2 3">
    <name type="scientific">Gordonia asplenii</name>
    <dbReference type="NCBI Taxonomy" id="2725283"/>
    <lineage>
        <taxon>Bacteria</taxon>
        <taxon>Bacillati</taxon>
        <taxon>Actinomycetota</taxon>
        <taxon>Actinomycetes</taxon>
        <taxon>Mycobacteriales</taxon>
        <taxon>Gordoniaceae</taxon>
        <taxon>Gordonia</taxon>
    </lineage>
</organism>
<feature type="compositionally biased region" description="Low complexity" evidence="1">
    <location>
        <begin position="238"/>
        <end position="249"/>
    </location>
</feature>
<gene>
    <name evidence="2" type="ORF">HH308_10120</name>
</gene>
<evidence type="ECO:0000313" key="2">
    <source>
        <dbReference type="EMBL" id="NMO01567.1"/>
    </source>
</evidence>
<dbReference type="EMBL" id="JABBNB010000008">
    <property type="protein sequence ID" value="NMO01567.1"/>
    <property type="molecule type" value="Genomic_DNA"/>
</dbReference>
<keyword evidence="3" id="KW-1185">Reference proteome</keyword>
<dbReference type="Pfam" id="PF21997">
    <property type="entry name" value="DUF6928"/>
    <property type="match status" value="1"/>
</dbReference>
<protein>
    <submittedName>
        <fullName evidence="2">Uncharacterized protein</fullName>
    </submittedName>
</protein>
<name>A0A848KU94_9ACTN</name>
<reference evidence="2 3" key="1">
    <citation type="submission" date="2020-04" db="EMBL/GenBank/DDBJ databases">
        <title>Gordonia sp. nov. TBRC 11910.</title>
        <authorList>
            <person name="Suriyachadkun C."/>
        </authorList>
    </citation>
    <scope>NUCLEOTIDE SEQUENCE [LARGE SCALE GENOMIC DNA]</scope>
    <source>
        <strain evidence="2 3">TBRC 11910</strain>
    </source>
</reference>
<sequence>MSNRALTLWLIDDDDPIGLLRGPLHNNVERARELAARIYGDAVLVPVAATNLAAAMTGNDSHAYVGAFGSASVISSPLFASRRPSTLTKTVASVAPVKVATLLHTEPAEAVGVFARWEGGELRRSFASDPIDIFEDSGLPFVFESPFWGGEHPLRYAEGVAPQPLALPFHPAELAEQANREWLGFRFTPPALDGDVDPTRIPVTAFAIHPAGYQPTGDEAQQYAHSAAQSPIDRSPRPADTLPDAPADDSTQAPASTPKVGRMRRYFGFGPK</sequence>
<dbReference type="Proteomes" id="UP000550729">
    <property type="component" value="Unassembled WGS sequence"/>
</dbReference>